<proteinExistence type="predicted"/>
<dbReference type="AlphaFoldDB" id="A0A380RWI0"/>
<gene>
    <name evidence="3" type="ORF">SAMN05661053_1005</name>
</gene>
<evidence type="ECO:0000313" key="4">
    <source>
        <dbReference type="Proteomes" id="UP000255423"/>
    </source>
</evidence>
<name>A0A380RWI0_FIBSU</name>
<feature type="chain" id="PRO_5016657094" evidence="2">
    <location>
        <begin position="20"/>
        <end position="179"/>
    </location>
</feature>
<dbReference type="RefSeq" id="WP_012820045.1">
    <property type="nucleotide sequence ID" value="NZ_UHJL01000001.1"/>
</dbReference>
<keyword evidence="1" id="KW-0175">Coiled coil</keyword>
<dbReference type="EMBL" id="UHJL01000001">
    <property type="protein sequence ID" value="SUQ19764.1"/>
    <property type="molecule type" value="Genomic_DNA"/>
</dbReference>
<evidence type="ECO:0000256" key="2">
    <source>
        <dbReference type="SAM" id="SignalP"/>
    </source>
</evidence>
<keyword evidence="3" id="KW-0449">Lipoprotein</keyword>
<reference evidence="3 4" key="1">
    <citation type="submission" date="2017-08" db="EMBL/GenBank/DDBJ databases">
        <authorList>
            <person name="de Groot N.N."/>
        </authorList>
    </citation>
    <scope>NUCLEOTIDE SEQUENCE [LARGE SCALE GENOMIC DNA]</scope>
    <source>
        <strain evidence="3 4">HM2</strain>
    </source>
</reference>
<dbReference type="PROSITE" id="PS51257">
    <property type="entry name" value="PROKAR_LIPOPROTEIN"/>
    <property type="match status" value="1"/>
</dbReference>
<dbReference type="OMA" id="FRATKAY"/>
<feature type="coiled-coil region" evidence="1">
    <location>
        <begin position="149"/>
        <end position="178"/>
    </location>
</feature>
<protein>
    <submittedName>
        <fullName evidence="3">LPP20 lipoprotein</fullName>
    </submittedName>
</protein>
<keyword evidence="2" id="KW-0732">Signal</keyword>
<dbReference type="Proteomes" id="UP000255423">
    <property type="component" value="Unassembled WGS sequence"/>
</dbReference>
<organism evidence="3 4">
    <name type="scientific">Fibrobacter succinogenes</name>
    <name type="common">Bacteroides succinogenes</name>
    <dbReference type="NCBI Taxonomy" id="833"/>
    <lineage>
        <taxon>Bacteria</taxon>
        <taxon>Pseudomonadati</taxon>
        <taxon>Fibrobacterota</taxon>
        <taxon>Fibrobacteria</taxon>
        <taxon>Fibrobacterales</taxon>
        <taxon>Fibrobacteraceae</taxon>
        <taxon>Fibrobacter</taxon>
    </lineage>
</organism>
<feature type="signal peptide" evidence="2">
    <location>
        <begin position="1"/>
        <end position="19"/>
    </location>
</feature>
<evidence type="ECO:0000313" key="3">
    <source>
        <dbReference type="EMBL" id="SUQ19764.1"/>
    </source>
</evidence>
<sequence length="179" mass="19759">MKKLIACLALAALFAGCSSNPPQTPQEKSASLLVEMQMQKKNYLKQHIPAGIGIGESANEQLAYEKADQNARVDLAKSIDAQTKALIKNFKEEVSDEIAEHFQSTSKTAVDQRLNGATLNDVKVETTADGKFKVYGVMTLDSDLVSEYIKMLEQQEKKEEAEKIRAAAEKAYAELDEMD</sequence>
<accession>A0A380RWI0</accession>
<dbReference type="Gene3D" id="3.10.28.20">
    <property type="entry name" value="Acetamidase/Formamidase-like domains"/>
    <property type="match status" value="1"/>
</dbReference>
<evidence type="ECO:0000256" key="1">
    <source>
        <dbReference type="SAM" id="Coils"/>
    </source>
</evidence>